<dbReference type="PANTHER" id="PTHR36576">
    <property type="entry name" value="UPF0654 PROTEIN C11D3.01C-RELATED"/>
    <property type="match status" value="1"/>
</dbReference>
<dbReference type="eggNOG" id="ENOG502RCWF">
    <property type="taxonomic scope" value="Eukaryota"/>
</dbReference>
<dbReference type="GO" id="GO:0005737">
    <property type="term" value="C:cytoplasm"/>
    <property type="evidence" value="ECO:0007669"/>
    <property type="project" value="TreeGrafter"/>
</dbReference>
<reference evidence="2 3" key="1">
    <citation type="journal article" date="2011" name="PLoS Pathog.">
        <title>Endophytic Life Strategies Decoded by Genome and Transcriptome Analyses of the Mutualistic Root Symbiont Piriformospora indica.</title>
        <authorList>
            <person name="Zuccaro A."/>
            <person name="Lahrmann U."/>
            <person name="Guldener U."/>
            <person name="Langen G."/>
            <person name="Pfiffi S."/>
            <person name="Biedenkopf D."/>
            <person name="Wong P."/>
            <person name="Samans B."/>
            <person name="Grimm C."/>
            <person name="Basiewicz M."/>
            <person name="Murat C."/>
            <person name="Martin F."/>
            <person name="Kogel K.H."/>
        </authorList>
    </citation>
    <scope>NUCLEOTIDE SEQUENCE [LARGE SCALE GENOMIC DNA]</scope>
    <source>
        <strain evidence="2 3">DSM 11827</strain>
    </source>
</reference>
<keyword evidence="3" id="KW-1185">Reference proteome</keyword>
<dbReference type="InterPro" id="IPR018824">
    <property type="entry name" value="Conidiation-specific_6"/>
</dbReference>
<organism evidence="2 3">
    <name type="scientific">Serendipita indica (strain DSM 11827)</name>
    <name type="common">Root endophyte fungus</name>
    <name type="synonym">Piriformospora indica</name>
    <dbReference type="NCBI Taxonomy" id="1109443"/>
    <lineage>
        <taxon>Eukaryota</taxon>
        <taxon>Fungi</taxon>
        <taxon>Dikarya</taxon>
        <taxon>Basidiomycota</taxon>
        <taxon>Agaricomycotina</taxon>
        <taxon>Agaricomycetes</taxon>
        <taxon>Sebacinales</taxon>
        <taxon>Serendipitaceae</taxon>
        <taxon>Serendipita</taxon>
    </lineage>
</organism>
<accession>G4T5Y9</accession>
<proteinExistence type="predicted"/>
<dbReference type="OMA" id="MAGYKSV"/>
<dbReference type="OrthoDB" id="5419162at2759"/>
<dbReference type="HOGENOM" id="CLU_1807411_0_0_1"/>
<evidence type="ECO:0000313" key="3">
    <source>
        <dbReference type="Proteomes" id="UP000007148"/>
    </source>
</evidence>
<dbReference type="InterPro" id="IPR052670">
    <property type="entry name" value="UPF0654_domain"/>
</dbReference>
<gene>
    <name evidence="2" type="ORF">PIIN_00445</name>
</gene>
<feature type="compositionally biased region" description="Basic and acidic residues" evidence="1">
    <location>
        <begin position="51"/>
        <end position="80"/>
    </location>
</feature>
<dbReference type="AlphaFoldDB" id="G4T5Y9"/>
<evidence type="ECO:0008006" key="4">
    <source>
        <dbReference type="Google" id="ProtNLM"/>
    </source>
</evidence>
<dbReference type="Pfam" id="PF10346">
    <property type="entry name" value="Con-6"/>
    <property type="match status" value="2"/>
</dbReference>
<feature type="compositionally biased region" description="Basic and acidic residues" evidence="1">
    <location>
        <begin position="123"/>
        <end position="145"/>
    </location>
</feature>
<evidence type="ECO:0000256" key="1">
    <source>
        <dbReference type="SAM" id="MobiDB-lite"/>
    </source>
</evidence>
<feature type="compositionally biased region" description="Basic and acidic residues" evidence="1">
    <location>
        <begin position="1"/>
        <end position="17"/>
    </location>
</feature>
<dbReference type="InParanoid" id="G4T5Y9"/>
<sequence>MPKTDAEFSQAQKREMAGYKSVISNSKSTPEAKANAEKKLKQLMSDEKFETIGDRVHGREKNAAQEAKDEVFETVGDRVRARGRQSGPGSASANAASSYLSGDKNPKRIIAGLKASLRNPNTSDEKKEAIRQKLKSMGEKDIPEA</sequence>
<name>G4T5Y9_SERID</name>
<protein>
    <recommendedName>
        <fullName evidence="4">Conidiation-specific protein 6</fullName>
    </recommendedName>
</protein>
<evidence type="ECO:0000313" key="2">
    <source>
        <dbReference type="EMBL" id="CCA66765.1"/>
    </source>
</evidence>
<comment type="caution">
    <text evidence="2">The sequence shown here is derived from an EMBL/GenBank/DDBJ whole genome shotgun (WGS) entry which is preliminary data.</text>
</comment>
<feature type="region of interest" description="Disordered" evidence="1">
    <location>
        <begin position="51"/>
        <end position="145"/>
    </location>
</feature>
<feature type="region of interest" description="Disordered" evidence="1">
    <location>
        <begin position="1"/>
        <end position="39"/>
    </location>
</feature>
<dbReference type="EMBL" id="CAFZ01000005">
    <property type="protein sequence ID" value="CCA66765.1"/>
    <property type="molecule type" value="Genomic_DNA"/>
</dbReference>
<dbReference type="PANTHER" id="PTHR36576:SF1">
    <property type="entry name" value="UPF0654 PROTEIN C11D3.01C-RELATED"/>
    <property type="match status" value="1"/>
</dbReference>
<dbReference type="Proteomes" id="UP000007148">
    <property type="component" value="Unassembled WGS sequence"/>
</dbReference>